<comment type="caution">
    <text evidence="9">The sequence shown here is derived from an EMBL/GenBank/DDBJ whole genome shotgun (WGS) entry which is preliminary data.</text>
</comment>
<evidence type="ECO:0000256" key="3">
    <source>
        <dbReference type="ARBA" id="ARBA00014087"/>
    </source>
</evidence>
<evidence type="ECO:0000256" key="8">
    <source>
        <dbReference type="SAM" id="MobiDB-lite"/>
    </source>
</evidence>
<evidence type="ECO:0000256" key="2">
    <source>
        <dbReference type="ARBA" id="ARBA00010841"/>
    </source>
</evidence>
<accession>A0ABN9MIV2</accession>
<evidence type="ECO:0000313" key="10">
    <source>
        <dbReference type="Proteomes" id="UP001176940"/>
    </source>
</evidence>
<evidence type="ECO:0000256" key="6">
    <source>
        <dbReference type="ARBA" id="ARBA00023273"/>
    </source>
</evidence>
<dbReference type="EMBL" id="CAUEEQ010076465">
    <property type="protein sequence ID" value="CAJ0966720.1"/>
    <property type="molecule type" value="Genomic_DNA"/>
</dbReference>
<feature type="region of interest" description="Disordered" evidence="8">
    <location>
        <begin position="535"/>
        <end position="569"/>
    </location>
</feature>
<name>A0ABN9MIV2_9NEOB</name>
<sequence length="569" mass="64311">MPPKKKKGKESAAGKTKKTLPETSKPEPVSEGSKEYYQLQIQDLEGRVDRYQKKWDEICAKETFYQAQFEQLTSDKKEIVSFLKRMLNQRVDEVADLNDQLSSLQQAKEAEKAAYETQLGQMRREFQETKDKLMSENMLLEVRSAEGYFMTLINGLSHEDDHSQCAKVGSSGPSLRRHEGLKGDLSTGKLASLEEFRVQKENLMAKFAALEEKLRNQEEEHKETMYKLEKKAVLDKDRLKKEMVQKVNTVAAEFRRVSNDQMAETTKRVIRENVAVSSQLAKMSEKSLVLIQENDLLKEHEAELRKQVEMLEENEKELAKNNVSNQKVIRMLTEQCQQQQEMLDEALHKVQELNHLHTEHQSLLEEAQALRQRMTSLEEEVQRLMEGRNIASRQADDEVKKRQAVEEVLSQAASSLKDMLVEKSTDEEGERHDESLERRSNVLHSLLLLLNSAAALGLGPGLQDFQRIDPDYYTAPRGNRPTVSPILKGPGVIPHYCVGDLGLVPRQDVSNAILGKIGMLSRTTKLGPIHANPALAKDLTGSQDGKLPKQNPLPGISSTPAGNALLIAK</sequence>
<dbReference type="InterPro" id="IPR038844">
    <property type="entry name" value="CFAP157"/>
</dbReference>
<feature type="region of interest" description="Disordered" evidence="8">
    <location>
        <begin position="1"/>
        <end position="34"/>
    </location>
</feature>
<evidence type="ECO:0000313" key="9">
    <source>
        <dbReference type="EMBL" id="CAJ0966720.1"/>
    </source>
</evidence>
<feature type="coiled-coil region" evidence="7">
    <location>
        <begin position="87"/>
        <end position="132"/>
    </location>
</feature>
<proteinExistence type="inferred from homology"/>
<protein>
    <recommendedName>
        <fullName evidence="3">Cilia- and flagella-associated protein 157</fullName>
    </recommendedName>
</protein>
<dbReference type="PANTHER" id="PTHR31954">
    <property type="entry name" value="CILIA- AND FLAGELLA-ASSOCIATED PROTEIN 157"/>
    <property type="match status" value="1"/>
</dbReference>
<feature type="coiled-coil region" evidence="7">
    <location>
        <begin position="193"/>
        <end position="231"/>
    </location>
</feature>
<dbReference type="PANTHER" id="PTHR31954:SF1">
    <property type="entry name" value="CILIA- AND FLAGELLA-ASSOCIATED PROTEIN 157"/>
    <property type="match status" value="1"/>
</dbReference>
<keyword evidence="6" id="KW-0966">Cell projection</keyword>
<organism evidence="9 10">
    <name type="scientific">Ranitomeya imitator</name>
    <name type="common">mimic poison frog</name>
    <dbReference type="NCBI Taxonomy" id="111125"/>
    <lineage>
        <taxon>Eukaryota</taxon>
        <taxon>Metazoa</taxon>
        <taxon>Chordata</taxon>
        <taxon>Craniata</taxon>
        <taxon>Vertebrata</taxon>
        <taxon>Euteleostomi</taxon>
        <taxon>Amphibia</taxon>
        <taxon>Batrachia</taxon>
        <taxon>Anura</taxon>
        <taxon>Neobatrachia</taxon>
        <taxon>Hyloidea</taxon>
        <taxon>Dendrobatidae</taxon>
        <taxon>Dendrobatinae</taxon>
        <taxon>Ranitomeya</taxon>
    </lineage>
</organism>
<evidence type="ECO:0000256" key="7">
    <source>
        <dbReference type="SAM" id="Coils"/>
    </source>
</evidence>
<comment type="similarity">
    <text evidence="2">Belongs to the CFAP157 family.</text>
</comment>
<evidence type="ECO:0000256" key="5">
    <source>
        <dbReference type="ARBA" id="ARBA00023069"/>
    </source>
</evidence>
<keyword evidence="4 7" id="KW-0175">Coiled coil</keyword>
<gene>
    <name evidence="9" type="ORF">RIMI_LOCUS21583036</name>
</gene>
<keyword evidence="10" id="KW-1185">Reference proteome</keyword>
<reference evidence="9" key="1">
    <citation type="submission" date="2023-07" db="EMBL/GenBank/DDBJ databases">
        <authorList>
            <person name="Stuckert A."/>
        </authorList>
    </citation>
    <scope>NUCLEOTIDE SEQUENCE</scope>
</reference>
<dbReference type="Proteomes" id="UP001176940">
    <property type="component" value="Unassembled WGS sequence"/>
</dbReference>
<evidence type="ECO:0000256" key="4">
    <source>
        <dbReference type="ARBA" id="ARBA00023054"/>
    </source>
</evidence>
<comment type="subcellular location">
    <subcellularLocation>
        <location evidence="1">Cell projection</location>
        <location evidence="1">Cilium</location>
    </subcellularLocation>
</comment>
<evidence type="ECO:0000256" key="1">
    <source>
        <dbReference type="ARBA" id="ARBA00004138"/>
    </source>
</evidence>
<feature type="coiled-coil region" evidence="7">
    <location>
        <begin position="294"/>
        <end position="394"/>
    </location>
</feature>
<keyword evidence="5" id="KW-0969">Cilium</keyword>